<dbReference type="SMART" id="SM00530">
    <property type="entry name" value="HTH_XRE"/>
    <property type="match status" value="1"/>
</dbReference>
<dbReference type="InterPro" id="IPR010982">
    <property type="entry name" value="Lambda_DNA-bd_dom_sf"/>
</dbReference>
<dbReference type="Proteomes" id="UP001595733">
    <property type="component" value="Unassembled WGS sequence"/>
</dbReference>
<dbReference type="CDD" id="cd00093">
    <property type="entry name" value="HTH_XRE"/>
    <property type="match status" value="1"/>
</dbReference>
<feature type="domain" description="HTH cro/C1-type" evidence="1">
    <location>
        <begin position="7"/>
        <end position="62"/>
    </location>
</feature>
<evidence type="ECO:0000259" key="1">
    <source>
        <dbReference type="PROSITE" id="PS50943"/>
    </source>
</evidence>
<protein>
    <submittedName>
        <fullName evidence="2">Helix-turn-helix domain-containing protein</fullName>
    </submittedName>
</protein>
<reference evidence="3" key="1">
    <citation type="journal article" date="2019" name="Int. J. Syst. Evol. Microbiol.">
        <title>The Global Catalogue of Microorganisms (GCM) 10K type strain sequencing project: providing services to taxonomists for standard genome sequencing and annotation.</title>
        <authorList>
            <consortium name="The Broad Institute Genomics Platform"/>
            <consortium name="The Broad Institute Genome Sequencing Center for Infectious Disease"/>
            <person name="Wu L."/>
            <person name="Ma J."/>
        </authorList>
    </citation>
    <scope>NUCLEOTIDE SEQUENCE [LARGE SCALE GENOMIC DNA]</scope>
    <source>
        <strain evidence="3">CCUG 50353</strain>
    </source>
</reference>
<keyword evidence="3" id="KW-1185">Reference proteome</keyword>
<proteinExistence type="predicted"/>
<evidence type="ECO:0000313" key="2">
    <source>
        <dbReference type="EMBL" id="MFC4354151.1"/>
    </source>
</evidence>
<dbReference type="RefSeq" id="WP_378140259.1">
    <property type="nucleotide sequence ID" value="NZ_JBHSEF010000009.1"/>
</dbReference>
<dbReference type="Pfam" id="PF01381">
    <property type="entry name" value="HTH_3"/>
    <property type="match status" value="1"/>
</dbReference>
<dbReference type="InterPro" id="IPR001387">
    <property type="entry name" value="Cro/C1-type_HTH"/>
</dbReference>
<comment type="caution">
    <text evidence="2">The sequence shown here is derived from an EMBL/GenBank/DDBJ whole genome shotgun (WGS) entry which is preliminary data.</text>
</comment>
<evidence type="ECO:0000313" key="3">
    <source>
        <dbReference type="Proteomes" id="UP001595733"/>
    </source>
</evidence>
<organism evidence="2 3">
    <name type="scientific">Chryseomicrobium palamuruense</name>
    <dbReference type="NCBI Taxonomy" id="682973"/>
    <lineage>
        <taxon>Bacteria</taxon>
        <taxon>Bacillati</taxon>
        <taxon>Bacillota</taxon>
        <taxon>Bacilli</taxon>
        <taxon>Bacillales</taxon>
        <taxon>Caryophanaceae</taxon>
        <taxon>Chryseomicrobium</taxon>
    </lineage>
</organism>
<sequence>MIFHEKLKTFREEQLNISQKEAAKLLEIPAANLSRYEAGTRQLSLDILLLMYERYGMSKEQFLDLLSLSPGTRRTAETLVEQAHESKSQYYSQFHDLLEELLKDAMFRRLLLELRDLSDKERTAFLQAVLKNHS</sequence>
<dbReference type="SUPFAM" id="SSF47413">
    <property type="entry name" value="lambda repressor-like DNA-binding domains"/>
    <property type="match status" value="1"/>
</dbReference>
<accession>A0ABV8UUA3</accession>
<dbReference type="Gene3D" id="1.10.260.40">
    <property type="entry name" value="lambda repressor-like DNA-binding domains"/>
    <property type="match status" value="1"/>
</dbReference>
<dbReference type="PROSITE" id="PS50943">
    <property type="entry name" value="HTH_CROC1"/>
    <property type="match status" value="1"/>
</dbReference>
<name>A0ABV8UUA3_9BACL</name>
<gene>
    <name evidence="2" type="ORF">ACFO0S_03580</name>
</gene>
<dbReference type="EMBL" id="JBHSEF010000009">
    <property type="protein sequence ID" value="MFC4354151.1"/>
    <property type="molecule type" value="Genomic_DNA"/>
</dbReference>